<evidence type="ECO:0000313" key="2">
    <source>
        <dbReference type="Proteomes" id="UP000289738"/>
    </source>
</evidence>
<dbReference type="AlphaFoldDB" id="A0A444Y2F5"/>
<dbReference type="EMBL" id="SDMP01000018">
    <property type="protein sequence ID" value="RYQ96114.1"/>
    <property type="molecule type" value="Genomic_DNA"/>
</dbReference>
<keyword evidence="2" id="KW-1185">Reference proteome</keyword>
<accession>A0A444Y2F5</accession>
<dbReference type="Proteomes" id="UP000289738">
    <property type="component" value="Chromosome B08"/>
</dbReference>
<proteinExistence type="predicted"/>
<name>A0A444Y2F5_ARAHY</name>
<protein>
    <submittedName>
        <fullName evidence="1">Uncharacterized protein</fullName>
    </submittedName>
</protein>
<organism evidence="1 2">
    <name type="scientific">Arachis hypogaea</name>
    <name type="common">Peanut</name>
    <dbReference type="NCBI Taxonomy" id="3818"/>
    <lineage>
        <taxon>Eukaryota</taxon>
        <taxon>Viridiplantae</taxon>
        <taxon>Streptophyta</taxon>
        <taxon>Embryophyta</taxon>
        <taxon>Tracheophyta</taxon>
        <taxon>Spermatophyta</taxon>
        <taxon>Magnoliopsida</taxon>
        <taxon>eudicotyledons</taxon>
        <taxon>Gunneridae</taxon>
        <taxon>Pentapetalae</taxon>
        <taxon>rosids</taxon>
        <taxon>fabids</taxon>
        <taxon>Fabales</taxon>
        <taxon>Fabaceae</taxon>
        <taxon>Papilionoideae</taxon>
        <taxon>50 kb inversion clade</taxon>
        <taxon>dalbergioids sensu lato</taxon>
        <taxon>Dalbergieae</taxon>
        <taxon>Pterocarpus clade</taxon>
        <taxon>Arachis</taxon>
    </lineage>
</organism>
<evidence type="ECO:0000313" key="1">
    <source>
        <dbReference type="EMBL" id="RYQ96114.1"/>
    </source>
</evidence>
<reference evidence="1 2" key="1">
    <citation type="submission" date="2019-01" db="EMBL/GenBank/DDBJ databases">
        <title>Sequencing of cultivated peanut Arachis hypogaea provides insights into genome evolution and oil improvement.</title>
        <authorList>
            <person name="Chen X."/>
        </authorList>
    </citation>
    <scope>NUCLEOTIDE SEQUENCE [LARGE SCALE GENOMIC DNA]</scope>
    <source>
        <strain evidence="2">cv. Fuhuasheng</strain>
        <tissue evidence="1">Leaves</tissue>
    </source>
</reference>
<gene>
    <name evidence="1" type="ORF">Ahy_B08g091655</name>
</gene>
<sequence length="99" mass="11939">MQPFWQICKHSLPAMQEEEEDKYINLLQLKLLNYNTTSSFLASLQILLPCPCWYNYDAELCFHWHKLQLSHSWISYEQLDSDNYFFVGYHLQPRSVSLF</sequence>
<comment type="caution">
    <text evidence="1">The sequence shown here is derived from an EMBL/GenBank/DDBJ whole genome shotgun (WGS) entry which is preliminary data.</text>
</comment>